<dbReference type="NCBIfam" id="TIGR01509">
    <property type="entry name" value="HAD-SF-IA-v3"/>
    <property type="match status" value="1"/>
</dbReference>
<dbReference type="CDD" id="cd02603">
    <property type="entry name" value="HAD_sEH-N_like"/>
    <property type="match status" value="1"/>
</dbReference>
<dbReference type="SUPFAM" id="SSF56784">
    <property type="entry name" value="HAD-like"/>
    <property type="match status" value="1"/>
</dbReference>
<feature type="region of interest" description="Disordered" evidence="1">
    <location>
        <begin position="207"/>
        <end position="242"/>
    </location>
</feature>
<dbReference type="NCBIfam" id="TIGR01549">
    <property type="entry name" value="HAD-SF-IA-v1"/>
    <property type="match status" value="1"/>
</dbReference>
<keyword evidence="3" id="KW-1185">Reference proteome</keyword>
<proteinExistence type="predicted"/>
<dbReference type="Proteomes" id="UP000267900">
    <property type="component" value="Chromosome"/>
</dbReference>
<dbReference type="SFLD" id="SFLDS00003">
    <property type="entry name" value="Haloacid_Dehalogenase"/>
    <property type="match status" value="1"/>
</dbReference>
<dbReference type="Pfam" id="PF00702">
    <property type="entry name" value="Hydrolase"/>
    <property type="match status" value="1"/>
</dbReference>
<organism evidence="2 3">
    <name type="scientific">Streptomyces luteoverticillatus</name>
    <name type="common">Streptoverticillium luteoverticillatus</name>
    <dbReference type="NCBI Taxonomy" id="66425"/>
    <lineage>
        <taxon>Bacteria</taxon>
        <taxon>Bacillati</taxon>
        <taxon>Actinomycetota</taxon>
        <taxon>Actinomycetes</taxon>
        <taxon>Kitasatosporales</taxon>
        <taxon>Streptomycetaceae</taxon>
        <taxon>Streptomyces</taxon>
    </lineage>
</organism>
<dbReference type="SFLD" id="SFLDG01129">
    <property type="entry name" value="C1.5:_HAD__Beta-PGM__Phosphata"/>
    <property type="match status" value="1"/>
</dbReference>
<dbReference type="AlphaFoldDB" id="A0A3Q9FRX0"/>
<feature type="compositionally biased region" description="Basic and acidic residues" evidence="1">
    <location>
        <begin position="210"/>
        <end position="223"/>
    </location>
</feature>
<gene>
    <name evidence="2" type="ORF">EKH77_00220</name>
</gene>
<dbReference type="Gene3D" id="1.10.150.240">
    <property type="entry name" value="Putative phosphatase, domain 2"/>
    <property type="match status" value="1"/>
</dbReference>
<dbReference type="InterPro" id="IPR006439">
    <property type="entry name" value="HAD-SF_hydro_IA"/>
</dbReference>
<accession>A0A3Q9FRX0</accession>
<protein>
    <submittedName>
        <fullName evidence="2">HAD family phosphatase</fullName>
    </submittedName>
</protein>
<dbReference type="PANTHER" id="PTHR43611">
    <property type="entry name" value="ALPHA-D-GLUCOSE 1-PHOSPHATE PHOSPHATASE"/>
    <property type="match status" value="1"/>
</dbReference>
<sequence length="290" mass="31931">MTTNCIIFDIGGVLEITPETGWVQRWEERLELPPGTVNERMRDVWRAGSVGSISEAEVYKQVAARLGLGMSRVETFMDDLWAEYLGMPNQELIDYVRGLRGSCRLGILSNSFVGAREREAALYRFDELVEQVVYSHETGIEKPDLRAFEAACAGLEVRPESCLFIDDVAANIEAARAAGMQAHLFEDNDRAIKRIMATWAPGPCLQAMPRSDDRGEVAGRTDCHSPTSCEYAPSPRGPRAHAHCQAGASHHHRVAATSAGVPLPWAGVVAYRARSPSADRRLPSAAARRR</sequence>
<reference evidence="2 3" key="1">
    <citation type="submission" date="2018-12" db="EMBL/GenBank/DDBJ databases">
        <title>The whole draft genome of Streptomyce luteoverticillatus CGMCC 15060.</title>
        <authorList>
            <person name="Feng Z."/>
            <person name="Chen G."/>
            <person name="Zhang J."/>
            <person name="Zhu H."/>
            <person name="Yu X."/>
            <person name="Zhang W."/>
            <person name="Zhang X."/>
        </authorList>
    </citation>
    <scope>NUCLEOTIDE SEQUENCE [LARGE SCALE GENOMIC DNA]</scope>
    <source>
        <strain evidence="2 3">CGMCC 15060</strain>
    </source>
</reference>
<dbReference type="OrthoDB" id="9797415at2"/>
<dbReference type="InterPro" id="IPR023214">
    <property type="entry name" value="HAD_sf"/>
</dbReference>
<dbReference type="InterPro" id="IPR036412">
    <property type="entry name" value="HAD-like_sf"/>
</dbReference>
<evidence type="ECO:0000256" key="1">
    <source>
        <dbReference type="SAM" id="MobiDB-lite"/>
    </source>
</evidence>
<evidence type="ECO:0000313" key="2">
    <source>
        <dbReference type="EMBL" id="AZQ69855.1"/>
    </source>
</evidence>
<dbReference type="EMBL" id="CP034587">
    <property type="protein sequence ID" value="AZQ69855.1"/>
    <property type="molecule type" value="Genomic_DNA"/>
</dbReference>
<dbReference type="Gene3D" id="3.40.50.1000">
    <property type="entry name" value="HAD superfamily/HAD-like"/>
    <property type="match status" value="1"/>
</dbReference>
<evidence type="ECO:0000313" key="3">
    <source>
        <dbReference type="Proteomes" id="UP000267900"/>
    </source>
</evidence>
<dbReference type="InterPro" id="IPR023198">
    <property type="entry name" value="PGP-like_dom2"/>
</dbReference>
<dbReference type="PANTHER" id="PTHR43611:SF3">
    <property type="entry name" value="FLAVIN MONONUCLEOTIDE HYDROLASE 1, CHLOROPLATIC"/>
    <property type="match status" value="1"/>
</dbReference>
<name>A0A3Q9FRX0_STRLT</name>